<proteinExistence type="predicted"/>
<dbReference type="Proteomes" id="UP000600918">
    <property type="component" value="Unassembled WGS sequence"/>
</dbReference>
<comment type="caution">
    <text evidence="1">The sequence shown here is derived from an EMBL/GenBank/DDBJ whole genome shotgun (WGS) entry which is preliminary data.</text>
</comment>
<sequence>MQIHEYRDGLTLASLTWIDPKPLRLTSSPTLTISTLTQEEKRNYIQFYLQEIEVITVTLSKYGLLLGVQKRASVHKEKNKSLPAGITPTGGSTQLSIIAEDSFY</sequence>
<dbReference type="EMBL" id="JACSDY010000007">
    <property type="protein sequence ID" value="KAF7423886.1"/>
    <property type="molecule type" value="Genomic_DNA"/>
</dbReference>
<reference evidence="1" key="1">
    <citation type="journal article" date="2020" name="G3 (Bethesda)">
        <title>High-Quality Assemblies for Three Invasive Social Wasps from the &lt;i&gt;Vespula&lt;/i&gt; Genus.</title>
        <authorList>
            <person name="Harrop T.W.R."/>
            <person name="Guhlin J."/>
            <person name="McLaughlin G.M."/>
            <person name="Permina E."/>
            <person name="Stockwell P."/>
            <person name="Gilligan J."/>
            <person name="Le Lec M.F."/>
            <person name="Gruber M.A.M."/>
            <person name="Quinn O."/>
            <person name="Lovegrove M."/>
            <person name="Duncan E.J."/>
            <person name="Remnant E.J."/>
            <person name="Van Eeckhoven J."/>
            <person name="Graham B."/>
            <person name="Knapp R.A."/>
            <person name="Langford K.W."/>
            <person name="Kronenberg Z."/>
            <person name="Press M.O."/>
            <person name="Eacker S.M."/>
            <person name="Wilson-Rankin E.E."/>
            <person name="Purcell J."/>
            <person name="Lester P.J."/>
            <person name="Dearden P.K."/>
        </authorList>
    </citation>
    <scope>NUCLEOTIDE SEQUENCE</scope>
    <source>
        <strain evidence="1">Volc-1</strain>
    </source>
</reference>
<gene>
    <name evidence="1" type="ORF">H0235_009169</name>
</gene>
<evidence type="ECO:0000313" key="2">
    <source>
        <dbReference type="Proteomes" id="UP000600918"/>
    </source>
</evidence>
<organism evidence="1 2">
    <name type="scientific">Vespula pensylvanica</name>
    <name type="common">Western yellow jacket</name>
    <name type="synonym">Wasp</name>
    <dbReference type="NCBI Taxonomy" id="30213"/>
    <lineage>
        <taxon>Eukaryota</taxon>
        <taxon>Metazoa</taxon>
        <taxon>Ecdysozoa</taxon>
        <taxon>Arthropoda</taxon>
        <taxon>Hexapoda</taxon>
        <taxon>Insecta</taxon>
        <taxon>Pterygota</taxon>
        <taxon>Neoptera</taxon>
        <taxon>Endopterygota</taxon>
        <taxon>Hymenoptera</taxon>
        <taxon>Apocrita</taxon>
        <taxon>Aculeata</taxon>
        <taxon>Vespoidea</taxon>
        <taxon>Vespidae</taxon>
        <taxon>Vespinae</taxon>
        <taxon>Vespula</taxon>
    </lineage>
</organism>
<evidence type="ECO:0000313" key="1">
    <source>
        <dbReference type="EMBL" id="KAF7423886.1"/>
    </source>
</evidence>
<accession>A0A834P191</accession>
<keyword evidence="2" id="KW-1185">Reference proteome</keyword>
<protein>
    <submittedName>
        <fullName evidence="1">Uncharacterized protein</fullName>
    </submittedName>
</protein>
<name>A0A834P191_VESPE</name>
<dbReference type="AlphaFoldDB" id="A0A834P191"/>